<dbReference type="PANTHER" id="PTHR34573">
    <property type="entry name" value="VKC DOMAIN-CONTAINING PROTEIN"/>
    <property type="match status" value="1"/>
</dbReference>
<gene>
    <name evidence="3" type="ORF">VF00_C0002G0086</name>
</gene>
<feature type="transmembrane region" description="Helical" evidence="1">
    <location>
        <begin position="6"/>
        <end position="27"/>
    </location>
</feature>
<reference evidence="3 4" key="1">
    <citation type="journal article" date="2015" name="Nature">
        <title>rRNA introns, odd ribosomes, and small enigmatic genomes across a large radiation of phyla.</title>
        <authorList>
            <person name="Brown C.T."/>
            <person name="Hug L.A."/>
            <person name="Thomas B.C."/>
            <person name="Sharon I."/>
            <person name="Castelle C.J."/>
            <person name="Singh A."/>
            <person name="Wilkins M.J."/>
            <person name="Williams K.H."/>
            <person name="Banfield J.F."/>
        </authorList>
    </citation>
    <scope>NUCLEOTIDE SEQUENCE [LARGE SCALE GENOMIC DNA]</scope>
</reference>
<dbReference type="Proteomes" id="UP000034913">
    <property type="component" value="Unassembled WGS sequence"/>
</dbReference>
<evidence type="ECO:0000313" key="4">
    <source>
        <dbReference type="Proteomes" id="UP000034913"/>
    </source>
</evidence>
<keyword evidence="1" id="KW-0812">Transmembrane</keyword>
<sequence length="130" mass="14574">MLARPHIRPLIIVLVILIAAALVAGWYNYTRGQAQDWEGLAKHLTEQGVVEYGAFWCNHCKKQKEMFGSAFQYITYIESSTPDGKGQTEAAKAANITGYPTWVFPDGSRVVGVMTYEQLAQKSRYQPTTK</sequence>
<organism evidence="3 4">
    <name type="scientific">candidate division Kazan bacterium GW2011_GWB1_52_7</name>
    <dbReference type="NCBI Taxonomy" id="1620414"/>
    <lineage>
        <taxon>Bacteria</taxon>
        <taxon>Bacteria division Kazan-3B-28</taxon>
    </lineage>
</organism>
<keyword evidence="1" id="KW-1133">Transmembrane helix</keyword>
<keyword evidence="1" id="KW-0472">Membrane</keyword>
<name>A0A0G1X709_UNCK3</name>
<evidence type="ECO:0000259" key="2">
    <source>
        <dbReference type="Pfam" id="PF00085"/>
    </source>
</evidence>
<dbReference type="Gene3D" id="3.40.30.10">
    <property type="entry name" value="Glutaredoxin"/>
    <property type="match status" value="1"/>
</dbReference>
<accession>A0A0G1X709</accession>
<comment type="caution">
    <text evidence="3">The sequence shown here is derived from an EMBL/GenBank/DDBJ whole genome shotgun (WGS) entry which is preliminary data.</text>
</comment>
<dbReference type="PANTHER" id="PTHR34573:SF1">
    <property type="entry name" value="VITAMIN K EPOXIDE REDUCTASE DOMAIN-CONTAINING PROTEIN"/>
    <property type="match status" value="1"/>
</dbReference>
<proteinExistence type="predicted"/>
<evidence type="ECO:0000313" key="3">
    <source>
        <dbReference type="EMBL" id="KKW26761.1"/>
    </source>
</evidence>
<evidence type="ECO:0000256" key="1">
    <source>
        <dbReference type="SAM" id="Phobius"/>
    </source>
</evidence>
<feature type="domain" description="Thioredoxin" evidence="2">
    <location>
        <begin position="38"/>
        <end position="114"/>
    </location>
</feature>
<dbReference type="AlphaFoldDB" id="A0A0G1X709"/>
<dbReference type="InterPro" id="IPR013766">
    <property type="entry name" value="Thioredoxin_domain"/>
</dbReference>
<dbReference type="InterPro" id="IPR036249">
    <property type="entry name" value="Thioredoxin-like_sf"/>
</dbReference>
<dbReference type="EMBL" id="LCRB01000002">
    <property type="protein sequence ID" value="KKW26761.1"/>
    <property type="molecule type" value="Genomic_DNA"/>
</dbReference>
<dbReference type="SUPFAM" id="SSF52833">
    <property type="entry name" value="Thioredoxin-like"/>
    <property type="match status" value="1"/>
</dbReference>
<dbReference type="Pfam" id="PF00085">
    <property type="entry name" value="Thioredoxin"/>
    <property type="match status" value="1"/>
</dbReference>
<protein>
    <recommendedName>
        <fullName evidence="2">Thioredoxin domain-containing protein</fullName>
    </recommendedName>
</protein>